<dbReference type="GO" id="GO:0022857">
    <property type="term" value="F:transmembrane transporter activity"/>
    <property type="evidence" value="ECO:0007669"/>
    <property type="project" value="InterPro"/>
</dbReference>
<keyword evidence="6" id="KW-0441">Lipid A biosynthesis</keyword>
<dbReference type="SUPFAM" id="SSF103481">
    <property type="entry name" value="Multidrug resistance efflux transporter EmrE"/>
    <property type="match status" value="1"/>
</dbReference>
<evidence type="ECO:0000256" key="3">
    <source>
        <dbReference type="ARBA" id="ARBA00022475"/>
    </source>
</evidence>
<comment type="caution">
    <text evidence="14">The sequence shown here is derived from an EMBL/GenBank/DDBJ whole genome shotgun (WGS) entry which is preliminary data.</text>
</comment>
<dbReference type="PANTHER" id="PTHR30561:SF9">
    <property type="entry name" value="4-AMINO-4-DEOXY-L-ARABINOSE-PHOSPHOUNDECAPRENOL FLIPPASE SUBUNIT ARNF-RELATED"/>
    <property type="match status" value="1"/>
</dbReference>
<dbReference type="GO" id="GO:0005886">
    <property type="term" value="C:plasma membrane"/>
    <property type="evidence" value="ECO:0007669"/>
    <property type="project" value="UniProtKB-SubCell"/>
</dbReference>
<evidence type="ECO:0000259" key="13">
    <source>
        <dbReference type="Pfam" id="PF00892"/>
    </source>
</evidence>
<dbReference type="Proteomes" id="UP000639396">
    <property type="component" value="Unassembled WGS sequence"/>
</dbReference>
<evidence type="ECO:0000313" key="14">
    <source>
        <dbReference type="EMBL" id="MBD2863400.1"/>
    </source>
</evidence>
<gene>
    <name evidence="14" type="ORF">IDH45_15510</name>
</gene>
<evidence type="ECO:0000256" key="1">
    <source>
        <dbReference type="ARBA" id="ARBA00004651"/>
    </source>
</evidence>
<dbReference type="Pfam" id="PF00892">
    <property type="entry name" value="EamA"/>
    <property type="match status" value="1"/>
</dbReference>
<dbReference type="PANTHER" id="PTHR30561">
    <property type="entry name" value="SMR FAMILY PROTON-DEPENDENT DRUG EFFLUX TRANSPORTER SUGE"/>
    <property type="match status" value="1"/>
</dbReference>
<evidence type="ECO:0000256" key="5">
    <source>
        <dbReference type="ARBA" id="ARBA00022519"/>
    </source>
</evidence>
<dbReference type="EMBL" id="JACXJA010000019">
    <property type="protein sequence ID" value="MBD2863400.1"/>
    <property type="molecule type" value="Genomic_DNA"/>
</dbReference>
<feature type="transmembrane region" description="Helical" evidence="12">
    <location>
        <begin position="31"/>
        <end position="50"/>
    </location>
</feature>
<evidence type="ECO:0000256" key="9">
    <source>
        <dbReference type="ARBA" id="ARBA00022989"/>
    </source>
</evidence>
<evidence type="ECO:0000256" key="7">
    <source>
        <dbReference type="ARBA" id="ARBA00022692"/>
    </source>
</evidence>
<keyword evidence="15" id="KW-1185">Reference proteome</keyword>
<feature type="transmembrane region" description="Helical" evidence="12">
    <location>
        <begin position="57"/>
        <end position="76"/>
    </location>
</feature>
<keyword evidence="5" id="KW-0997">Cell inner membrane</keyword>
<dbReference type="InterPro" id="IPR037185">
    <property type="entry name" value="EmrE-like"/>
</dbReference>
<evidence type="ECO:0000256" key="2">
    <source>
        <dbReference type="ARBA" id="ARBA00007362"/>
    </source>
</evidence>
<evidence type="ECO:0000256" key="11">
    <source>
        <dbReference type="ARBA" id="ARBA00023136"/>
    </source>
</evidence>
<feature type="domain" description="EamA" evidence="13">
    <location>
        <begin position="31"/>
        <end position="98"/>
    </location>
</feature>
<protein>
    <submittedName>
        <fullName evidence="14">EamA family transporter</fullName>
    </submittedName>
</protein>
<evidence type="ECO:0000256" key="8">
    <source>
        <dbReference type="ARBA" id="ARBA00022985"/>
    </source>
</evidence>
<keyword evidence="4" id="KW-0444">Lipid biosynthesis</keyword>
<feature type="transmembrane region" description="Helical" evidence="12">
    <location>
        <begin position="82"/>
        <end position="99"/>
    </location>
</feature>
<keyword evidence="7 12" id="KW-0812">Transmembrane</keyword>
<evidence type="ECO:0000256" key="10">
    <source>
        <dbReference type="ARBA" id="ARBA00023098"/>
    </source>
</evidence>
<dbReference type="InterPro" id="IPR000390">
    <property type="entry name" value="Small_drug/metabolite_transptr"/>
</dbReference>
<keyword evidence="11 12" id="KW-0472">Membrane</keyword>
<comment type="subcellular location">
    <subcellularLocation>
        <location evidence="1">Cell membrane</location>
        <topology evidence="1">Multi-pass membrane protein</topology>
    </subcellularLocation>
</comment>
<evidence type="ECO:0000256" key="6">
    <source>
        <dbReference type="ARBA" id="ARBA00022556"/>
    </source>
</evidence>
<name>A0A927C924_9BACL</name>
<comment type="similarity">
    <text evidence="2">Belongs to the EamA transporter family.</text>
</comment>
<evidence type="ECO:0000256" key="12">
    <source>
        <dbReference type="SAM" id="Phobius"/>
    </source>
</evidence>
<dbReference type="RefSeq" id="WP_190929030.1">
    <property type="nucleotide sequence ID" value="NZ_JACXJA010000019.1"/>
</dbReference>
<sequence length="101" mass="11307">MSGQLFWKVALNRHPFRSAPDIVPVLVQPPMLLGCVLFAVATIVWFYALSRYDLSRVYPLQSLAYVMGAIAGMIFFKETISTWQWLGMLFIIGGAVLVAKP</sequence>
<organism evidence="14 15">
    <name type="scientific">Paenibacillus oceani</name>
    <dbReference type="NCBI Taxonomy" id="2772510"/>
    <lineage>
        <taxon>Bacteria</taxon>
        <taxon>Bacillati</taxon>
        <taxon>Bacillota</taxon>
        <taxon>Bacilli</taxon>
        <taxon>Bacillales</taxon>
        <taxon>Paenibacillaceae</taxon>
        <taxon>Paenibacillus</taxon>
    </lineage>
</organism>
<dbReference type="GO" id="GO:0009103">
    <property type="term" value="P:lipopolysaccharide biosynthetic process"/>
    <property type="evidence" value="ECO:0007669"/>
    <property type="project" value="UniProtKB-KW"/>
</dbReference>
<dbReference type="InterPro" id="IPR000620">
    <property type="entry name" value="EamA_dom"/>
</dbReference>
<evidence type="ECO:0000313" key="15">
    <source>
        <dbReference type="Proteomes" id="UP000639396"/>
    </source>
</evidence>
<keyword evidence="8" id="KW-0448">Lipopolysaccharide biosynthesis</keyword>
<keyword evidence="3" id="KW-1003">Cell membrane</keyword>
<reference evidence="14" key="1">
    <citation type="submission" date="2020-09" db="EMBL/GenBank/DDBJ databases">
        <title>A novel bacterium of genus Paenibacillus, isolated from South China Sea.</title>
        <authorList>
            <person name="Huang H."/>
            <person name="Mo K."/>
            <person name="Hu Y."/>
        </authorList>
    </citation>
    <scope>NUCLEOTIDE SEQUENCE</scope>
    <source>
        <strain evidence="14">IB182363</strain>
    </source>
</reference>
<proteinExistence type="inferred from homology"/>
<dbReference type="Gene3D" id="1.10.3730.20">
    <property type="match status" value="1"/>
</dbReference>
<dbReference type="AlphaFoldDB" id="A0A927C924"/>
<keyword evidence="9 12" id="KW-1133">Transmembrane helix</keyword>
<accession>A0A927C924</accession>
<evidence type="ECO:0000256" key="4">
    <source>
        <dbReference type="ARBA" id="ARBA00022516"/>
    </source>
</evidence>
<keyword evidence="10" id="KW-0443">Lipid metabolism</keyword>